<dbReference type="FunFam" id="3.90.550.10:FF:000057">
    <property type="entry name" value="Glycosyltransferase-like protein, family 2"/>
    <property type="match status" value="1"/>
</dbReference>
<feature type="transmembrane region" description="Helical" evidence="16">
    <location>
        <begin position="743"/>
        <end position="766"/>
    </location>
</feature>
<dbReference type="EMBL" id="PNBA02000007">
    <property type="protein sequence ID" value="KAG6417671.1"/>
    <property type="molecule type" value="Genomic_DNA"/>
</dbReference>
<dbReference type="GO" id="GO:0047259">
    <property type="term" value="F:glucomannan 4-beta-mannosyltransferase activity"/>
    <property type="evidence" value="ECO:0007669"/>
    <property type="project" value="UniProtKB-EC"/>
</dbReference>
<gene>
    <name evidence="19" type="ORF">SASPL_119856</name>
</gene>
<dbReference type="PANTHER" id="PTHR32044">
    <property type="entry name" value="GLUCOMANNAN 4-BETA-MANNOSYLTRANSFERASE 9"/>
    <property type="match status" value="1"/>
</dbReference>
<dbReference type="InterPro" id="IPR049730">
    <property type="entry name" value="SNF2/RAD54-like_C"/>
</dbReference>
<dbReference type="InterPro" id="IPR056450">
    <property type="entry name" value="UBA_RAD5A"/>
</dbReference>
<dbReference type="PANTHER" id="PTHR32044:SF17">
    <property type="entry name" value="GLUCOMANNAN 4-BETA-MANNOSYLTRANSFERASE 2"/>
    <property type="match status" value="1"/>
</dbReference>
<dbReference type="Proteomes" id="UP000298416">
    <property type="component" value="Unassembled WGS sequence"/>
</dbReference>
<dbReference type="Gene3D" id="3.90.550.10">
    <property type="entry name" value="Spore Coat Polysaccharide Biosynthesis Protein SpsA, Chain A"/>
    <property type="match status" value="1"/>
</dbReference>
<feature type="domain" description="Glycosyltransferase 2-like" evidence="17">
    <location>
        <begin position="565"/>
        <end position="760"/>
    </location>
</feature>
<dbReference type="Gene3D" id="3.40.50.300">
    <property type="entry name" value="P-loop containing nucleotide triphosphate hydrolases"/>
    <property type="match status" value="1"/>
</dbReference>
<keyword evidence="3" id="KW-0808">Transferase</keyword>
<keyword evidence="2" id="KW-0328">Glycosyltransferase</keyword>
<reference evidence="19" key="1">
    <citation type="submission" date="2018-01" db="EMBL/GenBank/DDBJ databases">
        <authorList>
            <person name="Mao J.F."/>
        </authorList>
    </citation>
    <scope>NUCLEOTIDE SEQUENCE</scope>
    <source>
        <strain evidence="19">Huo1</strain>
        <tissue evidence="19">Leaf</tissue>
    </source>
</reference>
<evidence type="ECO:0000256" key="15">
    <source>
        <dbReference type="SAM" id="MobiDB-lite"/>
    </source>
</evidence>
<evidence type="ECO:0000256" key="14">
    <source>
        <dbReference type="ARBA" id="ARBA00076024"/>
    </source>
</evidence>
<reference evidence="19" key="2">
    <citation type="submission" date="2020-08" db="EMBL/GenBank/DDBJ databases">
        <title>Plant Genome Project.</title>
        <authorList>
            <person name="Zhang R.-G."/>
        </authorList>
    </citation>
    <scope>NUCLEOTIDE SEQUENCE</scope>
    <source>
        <strain evidence="19">Huo1</strain>
        <tissue evidence="19">Leaf</tissue>
    </source>
</reference>
<feature type="region of interest" description="Disordered" evidence="15">
    <location>
        <begin position="27"/>
        <end position="46"/>
    </location>
</feature>
<proteinExistence type="inferred from homology"/>
<feature type="domain" description="DNA repair protein RAD5A UBA" evidence="18">
    <location>
        <begin position="1"/>
        <end position="26"/>
    </location>
</feature>
<evidence type="ECO:0000256" key="3">
    <source>
        <dbReference type="ARBA" id="ARBA00022679"/>
    </source>
</evidence>
<dbReference type="GO" id="GO:0051753">
    <property type="term" value="F:mannan synthase activity"/>
    <property type="evidence" value="ECO:0007669"/>
    <property type="project" value="TreeGrafter"/>
</dbReference>
<evidence type="ECO:0000256" key="9">
    <source>
        <dbReference type="ARBA" id="ARBA00023316"/>
    </source>
</evidence>
<evidence type="ECO:0000256" key="5">
    <source>
        <dbReference type="ARBA" id="ARBA00022801"/>
    </source>
</evidence>
<feature type="transmembrane region" description="Helical" evidence="16">
    <location>
        <begin position="418"/>
        <end position="444"/>
    </location>
</feature>
<dbReference type="Pfam" id="PF24559">
    <property type="entry name" value="UBA_RAD5A"/>
    <property type="match status" value="1"/>
</dbReference>
<evidence type="ECO:0000256" key="11">
    <source>
        <dbReference type="ARBA" id="ARBA00056537"/>
    </source>
</evidence>
<name>A0A8X8ZV28_SALSN</name>
<dbReference type="GO" id="GO:0000139">
    <property type="term" value="C:Golgi membrane"/>
    <property type="evidence" value="ECO:0007669"/>
    <property type="project" value="UniProtKB-SubCell"/>
</dbReference>
<dbReference type="SUPFAM" id="SSF53448">
    <property type="entry name" value="Nucleotide-diphospho-sugar transferases"/>
    <property type="match status" value="1"/>
</dbReference>
<evidence type="ECO:0000256" key="7">
    <source>
        <dbReference type="ARBA" id="ARBA00023034"/>
    </source>
</evidence>
<evidence type="ECO:0000256" key="13">
    <source>
        <dbReference type="ARBA" id="ARBA00066505"/>
    </source>
</evidence>
<evidence type="ECO:0000259" key="18">
    <source>
        <dbReference type="Pfam" id="PF24559"/>
    </source>
</evidence>
<dbReference type="EC" id="2.4.1.32" evidence="13"/>
<evidence type="ECO:0000313" key="20">
    <source>
        <dbReference type="Proteomes" id="UP000298416"/>
    </source>
</evidence>
<dbReference type="InterPro" id="IPR029044">
    <property type="entry name" value="Nucleotide-diphossugar_trans"/>
</dbReference>
<keyword evidence="8 16" id="KW-0472">Membrane</keyword>
<evidence type="ECO:0000256" key="1">
    <source>
        <dbReference type="ARBA" id="ARBA00004653"/>
    </source>
</evidence>
<evidence type="ECO:0000256" key="6">
    <source>
        <dbReference type="ARBA" id="ARBA00022989"/>
    </source>
</evidence>
<dbReference type="SUPFAM" id="SSF52540">
    <property type="entry name" value="P-loop containing nucleoside triphosphate hydrolases"/>
    <property type="match status" value="1"/>
</dbReference>
<evidence type="ECO:0000256" key="16">
    <source>
        <dbReference type="SAM" id="Phobius"/>
    </source>
</evidence>
<dbReference type="CDD" id="cd18793">
    <property type="entry name" value="SF2_C_SNF"/>
    <property type="match status" value="1"/>
</dbReference>
<comment type="catalytic activity">
    <reaction evidence="10">
        <text>GDP-mannose + (glucomannan)n = GDP + (glucomannan)n+1.</text>
        <dbReference type="EC" id="2.4.1.32"/>
    </reaction>
</comment>
<keyword evidence="7" id="KW-0333">Golgi apparatus</keyword>
<evidence type="ECO:0000256" key="12">
    <source>
        <dbReference type="ARBA" id="ARBA00060879"/>
    </source>
</evidence>
<dbReference type="Pfam" id="PF13632">
    <property type="entry name" value="Glyco_trans_2_3"/>
    <property type="match status" value="1"/>
</dbReference>
<evidence type="ECO:0000256" key="2">
    <source>
        <dbReference type="ARBA" id="ARBA00022676"/>
    </source>
</evidence>
<keyword evidence="20" id="KW-1185">Reference proteome</keyword>
<evidence type="ECO:0000256" key="10">
    <source>
        <dbReference type="ARBA" id="ARBA00051800"/>
    </source>
</evidence>
<comment type="function">
    <text evidence="11">Probable mannan synthase which consists of a 4-beta-mannosyltransferase activity on mannan using GDP-mannose. The beta-1,4-mannan product is the backbone for galactomannan synthesis by galactomannan galactosyltransferase. Galactomannan is a noncellulosic polysaccharides of plant cell wall.</text>
</comment>
<keyword evidence="6 16" id="KW-1133">Transmembrane helix</keyword>
<dbReference type="AlphaFoldDB" id="A0A8X8ZV28"/>
<evidence type="ECO:0000259" key="17">
    <source>
        <dbReference type="Pfam" id="PF13632"/>
    </source>
</evidence>
<dbReference type="GO" id="GO:0016787">
    <property type="term" value="F:hydrolase activity"/>
    <property type="evidence" value="ECO:0007669"/>
    <property type="project" value="UniProtKB-KW"/>
</dbReference>
<evidence type="ECO:0000256" key="8">
    <source>
        <dbReference type="ARBA" id="ARBA00023136"/>
    </source>
</evidence>
<dbReference type="InterPro" id="IPR001173">
    <property type="entry name" value="Glyco_trans_2-like"/>
</dbReference>
<evidence type="ECO:0000256" key="4">
    <source>
        <dbReference type="ARBA" id="ARBA00022692"/>
    </source>
</evidence>
<evidence type="ECO:0000313" key="19">
    <source>
        <dbReference type="EMBL" id="KAG6417671.1"/>
    </source>
</evidence>
<comment type="similarity">
    <text evidence="12">Belongs to the glycosyltransferase 2 family. Plant cellulose synthase-like A subfamily.</text>
</comment>
<accession>A0A8X8ZV28</accession>
<dbReference type="GO" id="GO:0071555">
    <property type="term" value="P:cell wall organization"/>
    <property type="evidence" value="ECO:0007669"/>
    <property type="project" value="UniProtKB-KW"/>
</dbReference>
<sequence length="862" mass="97719">MDMIRALHLAKNDPTDTINIIFDTPRSFKKPEFPNKPDPSLNAEPPVTISHSVSWLEDPDSAASSSVNLKSLSGNNQFSGNGCTDSGNSEETGSEWWFVGSGEVNELFTCKGRTMNPGDEVNFTFPAQKKLTASSTGKIGGWRGRQVATCSEIVRFSTSTCGEVEFTPGDLYARKRPLNSEVLTLLDTYMANSENDLDNIVGVTDRSELEEMEPPSTLLCELHPYQKQALSWMIQLERRHCGDEATTTMHPCWDAYQLADRYDPWWNPAVEEQAVMRIHRIGQTNKVVVKRFIVKDTEERMEAVQARKQRMISGALTDQEGTSLADFPIGFWFVEEYYSKRYHVPLDDTGIHWKLKQTTVHSQPRNQRKTEHPLFLDLTMAEMMGFVMEWAVGSTTAESMGRLWGTVEATFLARGVRLGLFISLIMSTMLFVEWLYIGFVVAYVKLYKKKPEKRYKWEPIRADPESENAAFPMVLVQIPIFNEKEVFKLSIGAACKLTWPADSLLIQVIDGSTDTLVKEMVEKECVRWASEGINIRYQSRNTREGFKAGALKEGMEYGYVKECQHVAIFDSDFQPDPDFLQRAVPFLLHNPDLALVQARWRFVNADECLLTRLQEMSLDYHFMAEQEVGSSVHEFFGFNGSGGIWRVAAMKEAGGWDDRTTAEDMDLAIRAALQGWKLLYVGNLEVKSELPSTLKAFRSQQYRWFCGPNNLFRKTMMDIARSKKISVWKKIYMIYNFFVVRKIIGHTCIFFSYCIVLPLTIVVAGVDVPKGGAVFVPCIITAINVALSTPRSLHLVVVWVLFECVMSFHLTKAIFTGLLGAKSANEWLVTEKLGDSAMRKKIQSEASANAPKRSLYQLIRSR</sequence>
<keyword evidence="5" id="KW-0378">Hydrolase</keyword>
<protein>
    <recommendedName>
        <fullName evidence="13">glucomannan 4-beta-mannosyltransferase</fullName>
        <ecNumber evidence="13">2.4.1.32</ecNumber>
    </recommendedName>
    <alternativeName>
        <fullName evidence="14">Glucomannan synthase</fullName>
    </alternativeName>
</protein>
<keyword evidence="9" id="KW-0961">Cell wall biogenesis/degradation</keyword>
<comment type="caution">
    <text evidence="19">The sequence shown here is derived from an EMBL/GenBank/DDBJ whole genome shotgun (WGS) entry which is preliminary data.</text>
</comment>
<organism evidence="19">
    <name type="scientific">Salvia splendens</name>
    <name type="common">Scarlet sage</name>
    <dbReference type="NCBI Taxonomy" id="180675"/>
    <lineage>
        <taxon>Eukaryota</taxon>
        <taxon>Viridiplantae</taxon>
        <taxon>Streptophyta</taxon>
        <taxon>Embryophyta</taxon>
        <taxon>Tracheophyta</taxon>
        <taxon>Spermatophyta</taxon>
        <taxon>Magnoliopsida</taxon>
        <taxon>eudicotyledons</taxon>
        <taxon>Gunneridae</taxon>
        <taxon>Pentapetalae</taxon>
        <taxon>asterids</taxon>
        <taxon>lamiids</taxon>
        <taxon>Lamiales</taxon>
        <taxon>Lamiaceae</taxon>
        <taxon>Nepetoideae</taxon>
        <taxon>Mentheae</taxon>
        <taxon>Salviinae</taxon>
        <taxon>Salvia</taxon>
        <taxon>Salvia subgen. Calosphace</taxon>
        <taxon>core Calosphace</taxon>
    </lineage>
</organism>
<comment type="subcellular location">
    <subcellularLocation>
        <location evidence="1">Golgi apparatus membrane</location>
        <topology evidence="1">Multi-pass membrane protein</topology>
    </subcellularLocation>
</comment>
<keyword evidence="4 16" id="KW-0812">Transmembrane</keyword>
<dbReference type="InterPro" id="IPR027417">
    <property type="entry name" value="P-loop_NTPase"/>
</dbReference>